<dbReference type="Pfam" id="PF01569">
    <property type="entry name" value="PAP2"/>
    <property type="match status" value="1"/>
</dbReference>
<keyword evidence="6 9" id="KW-0472">Membrane</keyword>
<keyword evidence="2 9" id="KW-0812">Transmembrane</keyword>
<comment type="similarity">
    <text evidence="7">Belongs to the type 2 lipid phosphate phosphatase family.</text>
</comment>
<feature type="domain" description="Phosphatidic acid phosphatase type 2/haloperoxidase" evidence="10">
    <location>
        <begin position="126"/>
        <end position="250"/>
    </location>
</feature>
<dbReference type="CDD" id="cd03388">
    <property type="entry name" value="PAP2_SPPase1"/>
    <property type="match status" value="1"/>
</dbReference>
<dbReference type="OrthoDB" id="301434at2759"/>
<evidence type="ECO:0000256" key="7">
    <source>
        <dbReference type="ARBA" id="ARBA00038324"/>
    </source>
</evidence>
<dbReference type="InterPro" id="IPR000326">
    <property type="entry name" value="PAP2/HPO"/>
</dbReference>
<evidence type="ECO:0000256" key="6">
    <source>
        <dbReference type="ARBA" id="ARBA00023136"/>
    </source>
</evidence>
<dbReference type="PANTHER" id="PTHR14969:SF28">
    <property type="entry name" value="DIHYDROSPHINGOSINE 1-PHOSPHATE PHOSPHATASE LCB3-RELATED"/>
    <property type="match status" value="1"/>
</dbReference>
<dbReference type="InterPro" id="IPR036938">
    <property type="entry name" value="PAP2/HPO_sf"/>
</dbReference>
<evidence type="ECO:0000256" key="5">
    <source>
        <dbReference type="ARBA" id="ARBA00022989"/>
    </source>
</evidence>
<comment type="caution">
    <text evidence="11">The sequence shown here is derived from an EMBL/GenBank/DDBJ whole genome shotgun (WGS) entry which is preliminary data.</text>
</comment>
<proteinExistence type="inferred from homology"/>
<feature type="region of interest" description="Disordered" evidence="8">
    <location>
        <begin position="1"/>
        <end position="39"/>
    </location>
</feature>
<feature type="compositionally biased region" description="Low complexity" evidence="8">
    <location>
        <begin position="20"/>
        <end position="32"/>
    </location>
</feature>
<dbReference type="PANTHER" id="PTHR14969">
    <property type="entry name" value="SPHINGOSINE-1-PHOSPHATE PHOSPHOHYDROLASE"/>
    <property type="match status" value="1"/>
</dbReference>
<feature type="transmembrane region" description="Helical" evidence="9">
    <location>
        <begin position="129"/>
        <end position="148"/>
    </location>
</feature>
<feature type="transmembrane region" description="Helical" evidence="9">
    <location>
        <begin position="392"/>
        <end position="415"/>
    </location>
</feature>
<evidence type="ECO:0000259" key="10">
    <source>
        <dbReference type="SMART" id="SM00014"/>
    </source>
</evidence>
<feature type="transmembrane region" description="Helical" evidence="9">
    <location>
        <begin position="169"/>
        <end position="189"/>
    </location>
</feature>
<name>A0A8H5C3V9_9AGAR</name>
<evidence type="ECO:0000313" key="12">
    <source>
        <dbReference type="Proteomes" id="UP000541558"/>
    </source>
</evidence>
<dbReference type="EMBL" id="JAACJK010000066">
    <property type="protein sequence ID" value="KAF5334770.1"/>
    <property type="molecule type" value="Genomic_DNA"/>
</dbReference>
<keyword evidence="12" id="KW-1185">Reference proteome</keyword>
<organism evidence="11 12">
    <name type="scientific">Ephemerocybe angulata</name>
    <dbReference type="NCBI Taxonomy" id="980116"/>
    <lineage>
        <taxon>Eukaryota</taxon>
        <taxon>Fungi</taxon>
        <taxon>Dikarya</taxon>
        <taxon>Basidiomycota</taxon>
        <taxon>Agaricomycotina</taxon>
        <taxon>Agaricomycetes</taxon>
        <taxon>Agaricomycetidae</taxon>
        <taxon>Agaricales</taxon>
        <taxon>Agaricineae</taxon>
        <taxon>Psathyrellaceae</taxon>
        <taxon>Ephemerocybe</taxon>
    </lineage>
</organism>
<reference evidence="11 12" key="1">
    <citation type="journal article" date="2020" name="ISME J.">
        <title>Uncovering the hidden diversity of litter-decomposition mechanisms in mushroom-forming fungi.</title>
        <authorList>
            <person name="Floudas D."/>
            <person name="Bentzer J."/>
            <person name="Ahren D."/>
            <person name="Johansson T."/>
            <person name="Persson P."/>
            <person name="Tunlid A."/>
        </authorList>
    </citation>
    <scope>NUCLEOTIDE SEQUENCE [LARGE SCALE GENOMIC DNA]</scope>
    <source>
        <strain evidence="11 12">CBS 175.51</strain>
    </source>
</reference>
<dbReference type="GO" id="GO:0005789">
    <property type="term" value="C:endoplasmic reticulum membrane"/>
    <property type="evidence" value="ECO:0007669"/>
    <property type="project" value="UniProtKB-SubCell"/>
</dbReference>
<keyword evidence="5 9" id="KW-1133">Transmembrane helix</keyword>
<evidence type="ECO:0000256" key="2">
    <source>
        <dbReference type="ARBA" id="ARBA00022692"/>
    </source>
</evidence>
<keyword evidence="3" id="KW-0378">Hydrolase</keyword>
<sequence>MQSQNDARGRKHFTISVAGSTTSSRSASPAPSFDDEFDEKFAPKGEYDDPQSTDVYDIVLPWWRAAIRRKLVERVRLESKIIAKLQPIVRRPWLDLYFVYTSLAGSHTFFMVMLPAFAFFGHENIARDLIIVLASGVYLSSVMKDLFCAPRPFAPPVTRLTIGSFHLEYGFPSTHTTNGVSIALFFFVIAHQLTYTPTASITPLTLSIISGALIFYTFSIVFGRIYTAMHSFTDCVMGAILGTGIWWGNTNWAGHPFTLSTSNPLTAILSALGLGKLVNADQYLIHVFPGLGGAGWMDNWARTGGWEVPLLLIPLCLLAVNQHPQPVDDCPCFEDAIAFGSVVLGATVGLWGMKRHGIAVELNGPSIMPGSGWVRDAAGLWLQVERTWGDVALWWMLSLLKMATGILAIFVWRIVAKSALHLILPPTFRLLSKAFSLPNRRFYIPATEYKNVPSEFHVAEDGTIELHAIPSVIDLPSSAGVMVETGGIGSGVSGSSHRSPNNAEMKMRSVNGSGTHTVEAKKHSIPATSHSVRFGSAADEELHSVPAKDSVKHYDAEVLTKVIVYAGIAFIACEVMPLFFEASGWGLRSSP</sequence>
<dbReference type="GO" id="GO:0042392">
    <property type="term" value="F:sphingosine-1-phosphate phosphatase activity"/>
    <property type="evidence" value="ECO:0007669"/>
    <property type="project" value="TreeGrafter"/>
</dbReference>
<dbReference type="SUPFAM" id="SSF48317">
    <property type="entry name" value="Acid phosphatase/Vanadium-dependent haloperoxidase"/>
    <property type="match status" value="1"/>
</dbReference>
<keyword evidence="4" id="KW-0256">Endoplasmic reticulum</keyword>
<evidence type="ECO:0000256" key="1">
    <source>
        <dbReference type="ARBA" id="ARBA00004477"/>
    </source>
</evidence>
<evidence type="ECO:0000256" key="4">
    <source>
        <dbReference type="ARBA" id="ARBA00022824"/>
    </source>
</evidence>
<evidence type="ECO:0000256" key="3">
    <source>
        <dbReference type="ARBA" id="ARBA00022801"/>
    </source>
</evidence>
<dbReference type="Gene3D" id="1.20.144.10">
    <property type="entry name" value="Phosphatidic acid phosphatase type 2/haloperoxidase"/>
    <property type="match status" value="1"/>
</dbReference>
<evidence type="ECO:0000256" key="9">
    <source>
        <dbReference type="SAM" id="Phobius"/>
    </source>
</evidence>
<accession>A0A8H5C3V9</accession>
<gene>
    <name evidence="11" type="ORF">D9611_012973</name>
</gene>
<dbReference type="AlphaFoldDB" id="A0A8H5C3V9"/>
<feature type="transmembrane region" description="Helical" evidence="9">
    <location>
        <begin position="201"/>
        <end position="222"/>
    </location>
</feature>
<evidence type="ECO:0000256" key="8">
    <source>
        <dbReference type="SAM" id="MobiDB-lite"/>
    </source>
</evidence>
<dbReference type="SMART" id="SM00014">
    <property type="entry name" value="acidPPc"/>
    <property type="match status" value="1"/>
</dbReference>
<feature type="transmembrane region" description="Helical" evidence="9">
    <location>
        <begin position="94"/>
        <end position="117"/>
    </location>
</feature>
<comment type="subcellular location">
    <subcellularLocation>
        <location evidence="1">Endoplasmic reticulum membrane</location>
        <topology evidence="1">Multi-pass membrane protein</topology>
    </subcellularLocation>
</comment>
<dbReference type="Proteomes" id="UP000541558">
    <property type="component" value="Unassembled WGS sequence"/>
</dbReference>
<evidence type="ECO:0000313" key="11">
    <source>
        <dbReference type="EMBL" id="KAF5334770.1"/>
    </source>
</evidence>
<protein>
    <recommendedName>
        <fullName evidence="10">Phosphatidic acid phosphatase type 2/haloperoxidase domain-containing protein</fullName>
    </recommendedName>
</protein>